<dbReference type="eggNOG" id="ENOG5030QYD">
    <property type="taxonomic scope" value="Bacteria"/>
</dbReference>
<gene>
    <name evidence="1" type="ORF">ATO12_14810</name>
</gene>
<dbReference type="Proteomes" id="UP000023541">
    <property type="component" value="Unassembled WGS sequence"/>
</dbReference>
<comment type="caution">
    <text evidence="1">The sequence shown here is derived from an EMBL/GenBank/DDBJ whole genome shotgun (WGS) entry which is preliminary data.</text>
</comment>
<dbReference type="AlphaFoldDB" id="A0A023BVT3"/>
<organism evidence="1 2">
    <name type="scientific">Aquimarina atlantica</name>
    <dbReference type="NCBI Taxonomy" id="1317122"/>
    <lineage>
        <taxon>Bacteria</taxon>
        <taxon>Pseudomonadati</taxon>
        <taxon>Bacteroidota</taxon>
        <taxon>Flavobacteriia</taxon>
        <taxon>Flavobacteriales</taxon>
        <taxon>Flavobacteriaceae</taxon>
        <taxon>Aquimarina</taxon>
    </lineage>
</organism>
<evidence type="ECO:0000313" key="2">
    <source>
        <dbReference type="Proteomes" id="UP000023541"/>
    </source>
</evidence>
<keyword evidence="2" id="KW-1185">Reference proteome</keyword>
<name>A0A023BVT3_9FLAO</name>
<protein>
    <submittedName>
        <fullName evidence="1">Uncharacterized protein</fullName>
    </submittedName>
</protein>
<dbReference type="EMBL" id="AQRA01000004">
    <property type="protein sequence ID" value="EZH74142.1"/>
    <property type="molecule type" value="Genomic_DNA"/>
</dbReference>
<dbReference type="RefSeq" id="WP_034241682.1">
    <property type="nucleotide sequence ID" value="NZ_AQRA01000004.1"/>
</dbReference>
<reference evidence="1 2" key="1">
    <citation type="submission" date="2014-04" db="EMBL/GenBank/DDBJ databases">
        <title>Aquimarina sp. 22II-S11-z7 Genome Sequencing.</title>
        <authorList>
            <person name="Lai Q."/>
        </authorList>
    </citation>
    <scope>NUCLEOTIDE SEQUENCE [LARGE SCALE GENOMIC DNA]</scope>
    <source>
        <strain evidence="1 2">22II-S11-z7</strain>
    </source>
</reference>
<dbReference type="STRING" id="1317122.ATO12_14810"/>
<dbReference type="OrthoDB" id="1347825at2"/>
<evidence type="ECO:0000313" key="1">
    <source>
        <dbReference type="EMBL" id="EZH74142.1"/>
    </source>
</evidence>
<sequence>MNKKILFLFLLPILSFSQIQQEFYVDDVEIVEHLTVNFCVDNDGKTSSVTIIPNRTTYKNQENIDKVVAYRKSIEYYPDSKLRNNCYDYTFIFVNNKYNKKELNTTECTKCNVFKRGKYKYGNINYPDVIIKRRKNIQIEKDKDSKSKYRIEWISPCEYNLTYTMVSEKKHKYLLGETINVKIIDILDNGNYVYHSNLLDRTITTGVIKKVN</sequence>
<accession>A0A023BVT3</accession>
<proteinExistence type="predicted"/>